<dbReference type="InterPro" id="IPR010710">
    <property type="entry name" value="DUF1289"/>
</dbReference>
<reference evidence="1 2" key="1">
    <citation type="submission" date="2019-09" db="EMBL/GenBank/DDBJ databases">
        <title>Draft genome sequencing and comparative genomics of hatchery-associated Vibrios.</title>
        <authorList>
            <person name="Kehlet-Delgado H."/>
            <person name="Mueller R.S."/>
        </authorList>
    </citation>
    <scope>NUCLEOTIDE SEQUENCE [LARGE SCALE GENOMIC DNA]</scope>
    <source>
        <strain evidence="1 2">09-121-3</strain>
    </source>
</reference>
<gene>
    <name evidence="1" type="ORF">F0238_13165</name>
</gene>
<dbReference type="RefSeq" id="WP_080568957.1">
    <property type="nucleotide sequence ID" value="NZ_CP009265.1"/>
</dbReference>
<proteinExistence type="predicted"/>
<dbReference type="Proteomes" id="UP000576645">
    <property type="component" value="Unassembled WGS sequence"/>
</dbReference>
<evidence type="ECO:0000313" key="2">
    <source>
        <dbReference type="Proteomes" id="UP000576645"/>
    </source>
</evidence>
<dbReference type="EMBL" id="VTXP01000006">
    <property type="protein sequence ID" value="NOJ23680.1"/>
    <property type="molecule type" value="Genomic_DNA"/>
</dbReference>
<accession>A0AAE5ESA2</accession>
<dbReference type="AlphaFoldDB" id="A0AAE5ESA2"/>
<dbReference type="PANTHER" id="PTHR35175">
    <property type="entry name" value="DUF1289 DOMAIN-CONTAINING PROTEIN"/>
    <property type="match status" value="1"/>
</dbReference>
<evidence type="ECO:0000313" key="1">
    <source>
        <dbReference type="EMBL" id="NOJ23680.1"/>
    </source>
</evidence>
<sequence>MTTDVEKVPVPCVRNCCLDGEDVCLGCFRTLNEILEWRSYTDEEKQAVLVRCERRRKERGQ</sequence>
<dbReference type="Pfam" id="PF06945">
    <property type="entry name" value="DUF1289"/>
    <property type="match status" value="1"/>
</dbReference>
<protein>
    <submittedName>
        <fullName evidence="1">DUF1289 domain-containing protein</fullName>
    </submittedName>
</protein>
<name>A0AAE5ESA2_9VIBR</name>
<dbReference type="PANTHER" id="PTHR35175:SF2">
    <property type="entry name" value="DUF1289 DOMAIN-CONTAINING PROTEIN"/>
    <property type="match status" value="1"/>
</dbReference>
<organism evidence="1 2">
    <name type="scientific">Vibrio coralliilyticus</name>
    <dbReference type="NCBI Taxonomy" id="190893"/>
    <lineage>
        <taxon>Bacteria</taxon>
        <taxon>Pseudomonadati</taxon>
        <taxon>Pseudomonadota</taxon>
        <taxon>Gammaproteobacteria</taxon>
        <taxon>Vibrionales</taxon>
        <taxon>Vibrionaceae</taxon>
        <taxon>Vibrio</taxon>
    </lineage>
</organism>
<comment type="caution">
    <text evidence="1">The sequence shown here is derived from an EMBL/GenBank/DDBJ whole genome shotgun (WGS) entry which is preliminary data.</text>
</comment>